<evidence type="ECO:0000313" key="2">
    <source>
        <dbReference type="EMBL" id="KAI1697056.1"/>
    </source>
</evidence>
<sequence length="93" mass="10054">MLIPVIPVPRLRRGGSNPSIYGENRTAALGMAQLKNPIYKPYSKILNVPLKFDEILAPAQATKKPENPRKAKGAKAEAKAEESKTPSDSQANA</sequence>
<gene>
    <name evidence="2" type="ORF">DdX_18719</name>
</gene>
<feature type="region of interest" description="Disordered" evidence="1">
    <location>
        <begin position="59"/>
        <end position="93"/>
    </location>
</feature>
<evidence type="ECO:0000256" key="1">
    <source>
        <dbReference type="SAM" id="MobiDB-lite"/>
    </source>
</evidence>
<name>A0AAD4ML12_9BILA</name>
<evidence type="ECO:0000313" key="3">
    <source>
        <dbReference type="Proteomes" id="UP001201812"/>
    </source>
</evidence>
<dbReference type="Proteomes" id="UP001201812">
    <property type="component" value="Unassembled WGS sequence"/>
</dbReference>
<keyword evidence="3" id="KW-1185">Reference proteome</keyword>
<protein>
    <submittedName>
        <fullName evidence="2">Uncharacterized protein</fullName>
    </submittedName>
</protein>
<reference evidence="2" key="1">
    <citation type="submission" date="2022-01" db="EMBL/GenBank/DDBJ databases">
        <title>Genome Sequence Resource for Two Populations of Ditylenchus destructor, the Migratory Endoparasitic Phytonematode.</title>
        <authorList>
            <person name="Zhang H."/>
            <person name="Lin R."/>
            <person name="Xie B."/>
        </authorList>
    </citation>
    <scope>NUCLEOTIDE SEQUENCE</scope>
    <source>
        <strain evidence="2">BazhouSP</strain>
    </source>
</reference>
<comment type="caution">
    <text evidence="2">The sequence shown here is derived from an EMBL/GenBank/DDBJ whole genome shotgun (WGS) entry which is preliminary data.</text>
</comment>
<organism evidence="2 3">
    <name type="scientific">Ditylenchus destructor</name>
    <dbReference type="NCBI Taxonomy" id="166010"/>
    <lineage>
        <taxon>Eukaryota</taxon>
        <taxon>Metazoa</taxon>
        <taxon>Ecdysozoa</taxon>
        <taxon>Nematoda</taxon>
        <taxon>Chromadorea</taxon>
        <taxon>Rhabditida</taxon>
        <taxon>Tylenchina</taxon>
        <taxon>Tylenchomorpha</taxon>
        <taxon>Sphaerularioidea</taxon>
        <taxon>Anguinidae</taxon>
        <taxon>Anguininae</taxon>
        <taxon>Ditylenchus</taxon>
    </lineage>
</organism>
<accession>A0AAD4ML12</accession>
<proteinExistence type="predicted"/>
<dbReference type="EMBL" id="JAKKPZ010000290">
    <property type="protein sequence ID" value="KAI1697056.1"/>
    <property type="molecule type" value="Genomic_DNA"/>
</dbReference>
<feature type="compositionally biased region" description="Basic and acidic residues" evidence="1">
    <location>
        <begin position="63"/>
        <end position="85"/>
    </location>
</feature>
<dbReference type="AlphaFoldDB" id="A0AAD4ML12"/>